<evidence type="ECO:0000256" key="6">
    <source>
        <dbReference type="ARBA" id="ARBA00022857"/>
    </source>
</evidence>
<dbReference type="EMBL" id="RBNJ01018272">
    <property type="protein sequence ID" value="RUS23862.1"/>
    <property type="molecule type" value="Genomic_DNA"/>
</dbReference>
<reference evidence="12 13" key="1">
    <citation type="journal article" date="2018" name="New Phytol.">
        <title>Phylogenomics of Endogonaceae and evolution of mycorrhizas within Mucoromycota.</title>
        <authorList>
            <person name="Chang Y."/>
            <person name="Desiro A."/>
            <person name="Na H."/>
            <person name="Sandor L."/>
            <person name="Lipzen A."/>
            <person name="Clum A."/>
            <person name="Barry K."/>
            <person name="Grigoriev I.V."/>
            <person name="Martin F.M."/>
            <person name="Stajich J.E."/>
            <person name="Smith M.E."/>
            <person name="Bonito G."/>
            <person name="Spatafora J.W."/>
        </authorList>
    </citation>
    <scope>NUCLEOTIDE SEQUENCE [LARGE SCALE GENOMIC DNA]</scope>
    <source>
        <strain evidence="12 13">AD002</strain>
    </source>
</reference>
<evidence type="ECO:0000259" key="10">
    <source>
        <dbReference type="Pfam" id="PF00479"/>
    </source>
</evidence>
<dbReference type="SUPFAM" id="SSF55347">
    <property type="entry name" value="Glyceraldehyde-3-phosphate dehydrogenase-like, C-terminal domain"/>
    <property type="match status" value="1"/>
</dbReference>
<dbReference type="HAMAP" id="MF_00966">
    <property type="entry name" value="G6PD"/>
    <property type="match status" value="1"/>
</dbReference>
<dbReference type="Pfam" id="PF00479">
    <property type="entry name" value="G6PD_N"/>
    <property type="match status" value="1"/>
</dbReference>
<dbReference type="GO" id="GO:0005829">
    <property type="term" value="C:cytosol"/>
    <property type="evidence" value="ECO:0007669"/>
    <property type="project" value="TreeGrafter"/>
</dbReference>
<evidence type="ECO:0000256" key="8">
    <source>
        <dbReference type="ARBA" id="ARBA00023277"/>
    </source>
</evidence>
<protein>
    <recommendedName>
        <fullName evidence="4 9">Glucose-6-phosphate 1-dehydrogenase</fullName>
        <ecNumber evidence="3 9">1.1.1.49</ecNumber>
    </recommendedName>
</protein>
<dbReference type="GO" id="GO:0006006">
    <property type="term" value="P:glucose metabolic process"/>
    <property type="evidence" value="ECO:0007669"/>
    <property type="project" value="UniProtKB-KW"/>
</dbReference>
<evidence type="ECO:0000313" key="13">
    <source>
        <dbReference type="Proteomes" id="UP000274822"/>
    </source>
</evidence>
<evidence type="ECO:0000256" key="4">
    <source>
        <dbReference type="ARBA" id="ARBA00020444"/>
    </source>
</evidence>
<dbReference type="InterPro" id="IPR036291">
    <property type="entry name" value="NAD(P)-bd_dom_sf"/>
</dbReference>
<dbReference type="AlphaFoldDB" id="A0A433Q2A7"/>
<dbReference type="PRINTS" id="PR00079">
    <property type="entry name" value="G6PDHDRGNASE"/>
</dbReference>
<evidence type="ECO:0000259" key="11">
    <source>
        <dbReference type="Pfam" id="PF02781"/>
    </source>
</evidence>
<proteinExistence type="inferred from homology"/>
<evidence type="ECO:0000256" key="3">
    <source>
        <dbReference type="ARBA" id="ARBA00013019"/>
    </source>
</evidence>
<dbReference type="Gene3D" id="3.40.50.720">
    <property type="entry name" value="NAD(P)-binding Rossmann-like Domain"/>
    <property type="match status" value="1"/>
</dbReference>
<sequence length="416" mass="47365">MDQQLPCIRGECDCDSYALSDPRQQHTNVPFHLLPQILYATHRFPSAVLGASGDLAKKKTFPALFGLYRNGFFPAKTHIVGYARTKMTPDEYHKRVSQYIKVPEAFPTQLSEFLAVTSYVEGQYDDDASYQHLNKYLEKIENNSKIAEGHRNRLFYMALPPSVFIPVAKGIKKNVYSKGAINRLVVEKPFGMDLESSRHLGKELGALFSENEIYRIDHYLGKEMVKNIMTMRFANVFFGSIWNAQHIDNIQITFKEPFGTEGRGGYFDEFGIIRDVIQNHLFQVLSLIAMERPISLDAEAIRDEKVKVLRCIPPIVSKDALLGQYGKSEDGTKPGYLEDDTLKNKQSVTPTFATLVAWINNERWQGVPFILKAGKALNESKVEIRIQFKNVTGQLFNTVPRNELVIRVQPNEAVYM</sequence>
<evidence type="ECO:0000256" key="1">
    <source>
        <dbReference type="ARBA" id="ARBA00004937"/>
    </source>
</evidence>
<dbReference type="PANTHER" id="PTHR23429">
    <property type="entry name" value="GLUCOSE-6-PHOSPHATE 1-DEHYDROGENASE G6PD"/>
    <property type="match status" value="1"/>
</dbReference>
<dbReference type="FunFam" id="3.40.50.720:FF:000111">
    <property type="entry name" value="Glucose-6-phosphate 1-dehydrogenase"/>
    <property type="match status" value="1"/>
</dbReference>
<dbReference type="PIRSF" id="PIRSF000110">
    <property type="entry name" value="G6PD"/>
    <property type="match status" value="1"/>
</dbReference>
<evidence type="ECO:0000256" key="5">
    <source>
        <dbReference type="ARBA" id="ARBA00022526"/>
    </source>
</evidence>
<dbReference type="GO" id="GO:0004345">
    <property type="term" value="F:glucose-6-phosphate dehydrogenase activity"/>
    <property type="evidence" value="ECO:0007669"/>
    <property type="project" value="UniProtKB-EC"/>
</dbReference>
<comment type="catalytic activity">
    <reaction evidence="9">
        <text>D-glucose 6-phosphate + NADP(+) = 6-phospho-D-glucono-1,5-lactone + NADPH + H(+)</text>
        <dbReference type="Rhea" id="RHEA:15841"/>
        <dbReference type="ChEBI" id="CHEBI:15378"/>
        <dbReference type="ChEBI" id="CHEBI:57783"/>
        <dbReference type="ChEBI" id="CHEBI:57955"/>
        <dbReference type="ChEBI" id="CHEBI:58349"/>
        <dbReference type="ChEBI" id="CHEBI:61548"/>
        <dbReference type="EC" id="1.1.1.49"/>
    </reaction>
</comment>
<dbReference type="PANTHER" id="PTHR23429:SF0">
    <property type="entry name" value="GLUCOSE-6-PHOSPHATE 1-DEHYDROGENASE"/>
    <property type="match status" value="1"/>
</dbReference>
<keyword evidence="5 9" id="KW-0313">Glucose metabolism</keyword>
<comment type="caution">
    <text evidence="12">The sequence shown here is derived from an EMBL/GenBank/DDBJ whole genome shotgun (WGS) entry which is preliminary data.</text>
</comment>
<organism evidence="12 13">
    <name type="scientific">Jimgerdemannia flammicorona</name>
    <dbReference type="NCBI Taxonomy" id="994334"/>
    <lineage>
        <taxon>Eukaryota</taxon>
        <taxon>Fungi</taxon>
        <taxon>Fungi incertae sedis</taxon>
        <taxon>Mucoromycota</taxon>
        <taxon>Mucoromycotina</taxon>
        <taxon>Endogonomycetes</taxon>
        <taxon>Endogonales</taxon>
        <taxon>Endogonaceae</taxon>
        <taxon>Jimgerdemannia</taxon>
    </lineage>
</organism>
<dbReference type="UniPathway" id="UPA00115">
    <property type="reaction ID" value="UER00408"/>
</dbReference>
<dbReference type="GO" id="GO:0009051">
    <property type="term" value="P:pentose-phosphate shunt, oxidative branch"/>
    <property type="evidence" value="ECO:0007669"/>
    <property type="project" value="TreeGrafter"/>
</dbReference>
<dbReference type="NCBIfam" id="TIGR00871">
    <property type="entry name" value="zwf"/>
    <property type="match status" value="1"/>
</dbReference>
<comment type="similarity">
    <text evidence="2 9">Belongs to the glucose-6-phosphate dehydrogenase family.</text>
</comment>
<evidence type="ECO:0000256" key="7">
    <source>
        <dbReference type="ARBA" id="ARBA00023002"/>
    </source>
</evidence>
<evidence type="ECO:0000313" key="12">
    <source>
        <dbReference type="EMBL" id="RUS23862.1"/>
    </source>
</evidence>
<feature type="domain" description="Glucose-6-phosphate dehydrogenase NAD-binding" evidence="10">
    <location>
        <begin position="48"/>
        <end position="227"/>
    </location>
</feature>
<dbReference type="EC" id="1.1.1.49" evidence="3 9"/>
<dbReference type="GO" id="GO:0050661">
    <property type="term" value="F:NADP binding"/>
    <property type="evidence" value="ECO:0007669"/>
    <property type="project" value="InterPro"/>
</dbReference>
<comment type="function">
    <text evidence="9">Catalyzes the rate-limiting step of the oxidative pentose-phosphate pathway, which represents a route for the dissimilation of carbohydrates besides glycolysis.</text>
</comment>
<dbReference type="SUPFAM" id="SSF51735">
    <property type="entry name" value="NAD(P)-binding Rossmann-fold domains"/>
    <property type="match status" value="1"/>
</dbReference>
<keyword evidence="13" id="KW-1185">Reference proteome</keyword>
<feature type="domain" description="Glucose-6-phosphate dehydrogenase C-terminal" evidence="11">
    <location>
        <begin position="229"/>
        <end position="416"/>
    </location>
</feature>
<dbReference type="InterPro" id="IPR001282">
    <property type="entry name" value="G6P_DH"/>
</dbReference>
<dbReference type="InterPro" id="IPR019796">
    <property type="entry name" value="G6P_DH_AS"/>
</dbReference>
<evidence type="ECO:0000256" key="2">
    <source>
        <dbReference type="ARBA" id="ARBA00009975"/>
    </source>
</evidence>
<feature type="non-terminal residue" evidence="12">
    <location>
        <position position="416"/>
    </location>
</feature>
<dbReference type="Pfam" id="PF02781">
    <property type="entry name" value="G6PD_C"/>
    <property type="match status" value="1"/>
</dbReference>
<comment type="pathway">
    <text evidence="1 9">Carbohydrate degradation; pentose phosphate pathway; D-ribulose 5-phosphate from D-glucose 6-phosphate (oxidative stage): step 1/3.</text>
</comment>
<gene>
    <name evidence="12" type="ORF">BC938DRAFT_474502</name>
</gene>
<dbReference type="PROSITE" id="PS00069">
    <property type="entry name" value="G6P_DEHYDROGENASE"/>
    <property type="match status" value="1"/>
</dbReference>
<dbReference type="Proteomes" id="UP000274822">
    <property type="component" value="Unassembled WGS sequence"/>
</dbReference>
<evidence type="ECO:0000256" key="9">
    <source>
        <dbReference type="RuleBase" id="RU362120"/>
    </source>
</evidence>
<dbReference type="InterPro" id="IPR022675">
    <property type="entry name" value="G6P_DH_C"/>
</dbReference>
<accession>A0A433Q2A7</accession>
<dbReference type="Gene3D" id="3.30.360.10">
    <property type="entry name" value="Dihydrodipicolinate Reductase, domain 2"/>
    <property type="match status" value="1"/>
</dbReference>
<keyword evidence="6 9" id="KW-0521">NADP</keyword>
<name>A0A433Q2A7_9FUNG</name>
<dbReference type="InterPro" id="IPR022674">
    <property type="entry name" value="G6P_DH_NAD-bd"/>
</dbReference>
<keyword evidence="7 9" id="KW-0560">Oxidoreductase</keyword>
<keyword evidence="8 9" id="KW-0119">Carbohydrate metabolism</keyword>